<keyword evidence="2" id="KW-1185">Reference proteome</keyword>
<evidence type="ECO:0000313" key="1">
    <source>
        <dbReference type="EMBL" id="OAG27379.1"/>
    </source>
</evidence>
<organism evidence="1 2">
    <name type="scientific">Thermodesulfatator autotrophicus</name>
    <dbReference type="NCBI Taxonomy" id="1795632"/>
    <lineage>
        <taxon>Bacteria</taxon>
        <taxon>Pseudomonadati</taxon>
        <taxon>Thermodesulfobacteriota</taxon>
        <taxon>Thermodesulfobacteria</taxon>
        <taxon>Thermodesulfobacteriales</taxon>
        <taxon>Thermodesulfatatoraceae</taxon>
        <taxon>Thermodesulfatator</taxon>
    </lineage>
</organism>
<dbReference type="AlphaFoldDB" id="A0A177E8N4"/>
<reference evidence="1 2" key="1">
    <citation type="submission" date="2016-02" db="EMBL/GenBank/DDBJ databases">
        <title>Draft genome sequence of Thermodesulfatator sp. S606.</title>
        <authorList>
            <person name="Lai Q."/>
            <person name="Cao J."/>
            <person name="Dupont S."/>
            <person name="Shao Z."/>
            <person name="Jebbar M."/>
            <person name="Alain K."/>
        </authorList>
    </citation>
    <scope>NUCLEOTIDE SEQUENCE [LARGE SCALE GENOMIC DNA]</scope>
    <source>
        <strain evidence="1 2">S606</strain>
    </source>
</reference>
<name>A0A177E8N4_9BACT</name>
<dbReference type="Proteomes" id="UP000076964">
    <property type="component" value="Unassembled WGS sequence"/>
</dbReference>
<dbReference type="InterPro" id="IPR025293">
    <property type="entry name" value="YfiR/HmsC-like"/>
</dbReference>
<accession>A0A177E8N4</accession>
<protein>
    <recommendedName>
        <fullName evidence="3">Periplasmic binding protein domain-containing protein</fullName>
    </recommendedName>
</protein>
<comment type="caution">
    <text evidence="1">The sequence shown here is derived from an EMBL/GenBank/DDBJ whole genome shotgun (WGS) entry which is preliminary data.</text>
</comment>
<proteinExistence type="predicted"/>
<dbReference type="STRING" id="1795632.TH606_07200"/>
<dbReference type="RefSeq" id="WP_068542411.1">
    <property type="nucleotide sequence ID" value="NZ_LSFI01000031.1"/>
</dbReference>
<sequence>MLVLIIILFIFWGNKVSQGSSLITIESQKARLTLTLLTKLIKLEKNLKRKKRIKILVFLPRNKTAFQDQNVVNEAIKNFLSEKLDIFEAIYVNKVEEVQNVIEKFMPDIIYIGGMSPQIEKLIDLANSKNILTVTHISELVYKGVAISLDLERRRACILVNKYAWQKLKLSFPDIVLEKMSFVDNIDAKNI</sequence>
<evidence type="ECO:0000313" key="2">
    <source>
        <dbReference type="Proteomes" id="UP000076964"/>
    </source>
</evidence>
<dbReference type="EMBL" id="LSFI01000031">
    <property type="protein sequence ID" value="OAG27379.1"/>
    <property type="molecule type" value="Genomic_DNA"/>
</dbReference>
<evidence type="ECO:0008006" key="3">
    <source>
        <dbReference type="Google" id="ProtNLM"/>
    </source>
</evidence>
<gene>
    <name evidence="1" type="ORF">TH606_07200</name>
</gene>
<dbReference type="Pfam" id="PF13689">
    <property type="entry name" value="DUF4154"/>
    <property type="match status" value="1"/>
</dbReference>